<gene>
    <name evidence="1" type="ORF">OPT61_g4878</name>
</gene>
<comment type="caution">
    <text evidence="1">The sequence shown here is derived from an EMBL/GenBank/DDBJ whole genome shotgun (WGS) entry which is preliminary data.</text>
</comment>
<name>A0ACC2ICJ1_9PLEO</name>
<proteinExistence type="predicted"/>
<accession>A0ACC2ICJ1</accession>
<sequence length="298" mass="32058">MLVPIEDPSKPRSLGYLLRRSIQVARHVKTNPTPDACASTAQGGGCPASLELAVTLGYNPTLQKLRARSVRAAALCGSAARLIPYPTRRRSLLGTIAVAAAMDLDKDNANPTILNPSDLPSRRRESNAGKRDDGGSGLFDDLVPRYNYLSDPFDDPLSASDSDDDVVENIDEQEIYDLISTIADPEHPLSLGSLAVVNLPDIHILPPVSPQSSISTVVVEITPTITHCSLATVIGLGVRVRLEQALPPRFRIDVRIKKGTHSTDEAVNKQLGDKERVAAALENGTLMGVLRKMLSTCE</sequence>
<dbReference type="EMBL" id="JAPHNI010000293">
    <property type="protein sequence ID" value="KAJ8112854.1"/>
    <property type="molecule type" value="Genomic_DNA"/>
</dbReference>
<reference evidence="1" key="1">
    <citation type="submission" date="2022-11" db="EMBL/GenBank/DDBJ databases">
        <title>Genome Sequence of Boeremia exigua.</title>
        <authorList>
            <person name="Buettner E."/>
        </authorList>
    </citation>
    <scope>NUCLEOTIDE SEQUENCE</scope>
    <source>
        <strain evidence="1">CU02</strain>
    </source>
</reference>
<organism evidence="1 2">
    <name type="scientific">Boeremia exigua</name>
    <dbReference type="NCBI Taxonomy" id="749465"/>
    <lineage>
        <taxon>Eukaryota</taxon>
        <taxon>Fungi</taxon>
        <taxon>Dikarya</taxon>
        <taxon>Ascomycota</taxon>
        <taxon>Pezizomycotina</taxon>
        <taxon>Dothideomycetes</taxon>
        <taxon>Pleosporomycetidae</taxon>
        <taxon>Pleosporales</taxon>
        <taxon>Pleosporineae</taxon>
        <taxon>Didymellaceae</taxon>
        <taxon>Boeremia</taxon>
    </lineage>
</organism>
<evidence type="ECO:0000313" key="2">
    <source>
        <dbReference type="Proteomes" id="UP001153331"/>
    </source>
</evidence>
<evidence type="ECO:0000313" key="1">
    <source>
        <dbReference type="EMBL" id="KAJ8112854.1"/>
    </source>
</evidence>
<dbReference type="Proteomes" id="UP001153331">
    <property type="component" value="Unassembled WGS sequence"/>
</dbReference>
<keyword evidence="2" id="KW-1185">Reference proteome</keyword>
<protein>
    <submittedName>
        <fullName evidence="1">Uncharacterized protein</fullName>
    </submittedName>
</protein>